<gene>
    <name evidence="2" type="ORF">OIU74_011819</name>
</gene>
<dbReference type="EMBL" id="JAPFFM010000015">
    <property type="protein sequence ID" value="KAJ6711029.1"/>
    <property type="molecule type" value="Genomic_DNA"/>
</dbReference>
<name>A0A9Q0YUZ8_9ROSI</name>
<sequence>MKLNRSTSALLVVFHTVLLSASTSIKKPLVQYQYPWRKSQLLIRKWWKEGQLKLMKQGEVLLKLQLESIGNMEALEVNSSSDFILMSRSISIKLIKIW</sequence>
<evidence type="ECO:0000256" key="1">
    <source>
        <dbReference type="SAM" id="SignalP"/>
    </source>
</evidence>
<reference evidence="2" key="2">
    <citation type="journal article" date="2023" name="Int. J. Mol. Sci.">
        <title>De Novo Assembly and Annotation of 11 Diverse Shrub Willow (Salix) Genomes Reveals Novel Gene Organization in Sex-Linked Regions.</title>
        <authorList>
            <person name="Hyden B."/>
            <person name="Feng K."/>
            <person name="Yates T.B."/>
            <person name="Jawdy S."/>
            <person name="Cereghino C."/>
            <person name="Smart L.B."/>
            <person name="Muchero W."/>
        </authorList>
    </citation>
    <scope>NUCLEOTIDE SEQUENCE</scope>
    <source>
        <tissue evidence="2">Shoot tip</tissue>
    </source>
</reference>
<proteinExistence type="predicted"/>
<feature type="chain" id="PRO_5040164710" evidence="1">
    <location>
        <begin position="23"/>
        <end position="98"/>
    </location>
</feature>
<reference evidence="2" key="1">
    <citation type="submission" date="2022-11" db="EMBL/GenBank/DDBJ databases">
        <authorList>
            <person name="Hyden B.L."/>
            <person name="Feng K."/>
            <person name="Yates T."/>
            <person name="Jawdy S."/>
            <person name="Smart L.B."/>
            <person name="Muchero W."/>
        </authorList>
    </citation>
    <scope>NUCLEOTIDE SEQUENCE</scope>
    <source>
        <tissue evidence="2">Shoot tip</tissue>
    </source>
</reference>
<protein>
    <submittedName>
        <fullName evidence="2">Uncharacterized protein</fullName>
    </submittedName>
</protein>
<evidence type="ECO:0000313" key="3">
    <source>
        <dbReference type="Proteomes" id="UP001151752"/>
    </source>
</evidence>
<dbReference type="AlphaFoldDB" id="A0A9Q0YUZ8"/>
<accession>A0A9Q0YUZ8</accession>
<comment type="caution">
    <text evidence="2">The sequence shown here is derived from an EMBL/GenBank/DDBJ whole genome shotgun (WGS) entry which is preliminary data.</text>
</comment>
<dbReference type="Proteomes" id="UP001151752">
    <property type="component" value="Chromosome 2"/>
</dbReference>
<keyword evidence="3" id="KW-1185">Reference proteome</keyword>
<keyword evidence="1" id="KW-0732">Signal</keyword>
<organism evidence="2 3">
    <name type="scientific">Salix koriyanagi</name>
    <dbReference type="NCBI Taxonomy" id="2511006"/>
    <lineage>
        <taxon>Eukaryota</taxon>
        <taxon>Viridiplantae</taxon>
        <taxon>Streptophyta</taxon>
        <taxon>Embryophyta</taxon>
        <taxon>Tracheophyta</taxon>
        <taxon>Spermatophyta</taxon>
        <taxon>Magnoliopsida</taxon>
        <taxon>eudicotyledons</taxon>
        <taxon>Gunneridae</taxon>
        <taxon>Pentapetalae</taxon>
        <taxon>rosids</taxon>
        <taxon>fabids</taxon>
        <taxon>Malpighiales</taxon>
        <taxon>Salicaceae</taxon>
        <taxon>Saliceae</taxon>
        <taxon>Salix</taxon>
    </lineage>
</organism>
<evidence type="ECO:0000313" key="2">
    <source>
        <dbReference type="EMBL" id="KAJ6711029.1"/>
    </source>
</evidence>
<feature type="signal peptide" evidence="1">
    <location>
        <begin position="1"/>
        <end position="22"/>
    </location>
</feature>